<evidence type="ECO:0000313" key="2">
    <source>
        <dbReference type="Proteomes" id="UP001279410"/>
    </source>
</evidence>
<reference evidence="1" key="1">
    <citation type="submission" date="2022-08" db="EMBL/GenBank/DDBJ databases">
        <title>Genome sequencing of akame (Lates japonicus).</title>
        <authorList>
            <person name="Hashiguchi Y."/>
            <person name="Takahashi H."/>
        </authorList>
    </citation>
    <scope>NUCLEOTIDE SEQUENCE</scope>
    <source>
        <strain evidence="1">Kochi</strain>
    </source>
</reference>
<name>A0AAD3R659_LATJO</name>
<protein>
    <submittedName>
        <fullName evidence="1">Pectinesterase inhibitor 10-like isoform X1</fullName>
    </submittedName>
</protein>
<dbReference type="AlphaFoldDB" id="A0AAD3R659"/>
<gene>
    <name evidence="1" type="ORF">AKAME5_000877900</name>
</gene>
<sequence>MKIGVIHLLNNVLDKYWEELCYGCQINHPSQKHHECVTEIPWYFYEGHFDQLMKRLWTDHFIPAISAFKRGVWY</sequence>
<accession>A0AAD3R659</accession>
<comment type="caution">
    <text evidence="1">The sequence shown here is derived from an EMBL/GenBank/DDBJ whole genome shotgun (WGS) entry which is preliminary data.</text>
</comment>
<dbReference type="EMBL" id="BRZM01000024">
    <property type="protein sequence ID" value="GLD56430.1"/>
    <property type="molecule type" value="Genomic_DNA"/>
</dbReference>
<organism evidence="1 2">
    <name type="scientific">Lates japonicus</name>
    <name type="common">Japanese lates</name>
    <dbReference type="NCBI Taxonomy" id="270547"/>
    <lineage>
        <taxon>Eukaryota</taxon>
        <taxon>Metazoa</taxon>
        <taxon>Chordata</taxon>
        <taxon>Craniata</taxon>
        <taxon>Vertebrata</taxon>
        <taxon>Euteleostomi</taxon>
        <taxon>Actinopterygii</taxon>
        <taxon>Neopterygii</taxon>
        <taxon>Teleostei</taxon>
        <taxon>Neoteleostei</taxon>
        <taxon>Acanthomorphata</taxon>
        <taxon>Carangaria</taxon>
        <taxon>Carangaria incertae sedis</taxon>
        <taxon>Centropomidae</taxon>
        <taxon>Lates</taxon>
    </lineage>
</organism>
<evidence type="ECO:0000313" key="1">
    <source>
        <dbReference type="EMBL" id="GLD56430.1"/>
    </source>
</evidence>
<keyword evidence="2" id="KW-1185">Reference proteome</keyword>
<dbReference type="Proteomes" id="UP001279410">
    <property type="component" value="Unassembled WGS sequence"/>
</dbReference>
<proteinExistence type="predicted"/>